<evidence type="ECO:0000256" key="1">
    <source>
        <dbReference type="ARBA" id="ARBA00022475"/>
    </source>
</evidence>
<dbReference type="PANTHER" id="PTHR30518:SF2">
    <property type="entry name" value="ENDOLYTIC MUREIN TRANSGLYCOSYLASE"/>
    <property type="match status" value="1"/>
</dbReference>
<reference evidence="8 9" key="1">
    <citation type="submission" date="2019-04" db="EMBL/GenBank/DDBJ databases">
        <title>Genome sequencing of Clostridium botulinum Groups I-IV and Clostridium butyricum.</title>
        <authorList>
            <person name="Brunt J."/>
            <person name="Van Vliet A.H.M."/>
            <person name="Stringer S.C."/>
            <person name="Carter A.T."/>
            <person name="Peck M.W."/>
        </authorList>
    </citation>
    <scope>NUCLEOTIDE SEQUENCE [LARGE SCALE GENOMIC DNA]</scope>
    <source>
        <strain evidence="8 9">IFR 18/094</strain>
    </source>
</reference>
<evidence type="ECO:0000256" key="7">
    <source>
        <dbReference type="HAMAP-Rule" id="MF_02065"/>
    </source>
</evidence>
<comment type="subcellular location">
    <subcellularLocation>
        <location evidence="7">Cell membrane</location>
        <topology evidence="7">Single-pass membrane protein</topology>
    </subcellularLocation>
</comment>
<dbReference type="Gene3D" id="3.30.1490.480">
    <property type="entry name" value="Endolytic murein transglycosylase"/>
    <property type="match status" value="2"/>
</dbReference>
<comment type="catalytic activity">
    <reaction evidence="7">
        <text>a peptidoglycan chain = a peptidoglycan chain with N-acetyl-1,6-anhydromuramyl-[peptide] at the reducing end + a peptidoglycan chain with N-acetylglucosamine at the non-reducing end.</text>
        <dbReference type="EC" id="4.2.2.29"/>
    </reaction>
</comment>
<keyword evidence="4 7" id="KW-0472">Membrane</keyword>
<dbReference type="GO" id="GO:0005886">
    <property type="term" value="C:plasma membrane"/>
    <property type="evidence" value="ECO:0007669"/>
    <property type="project" value="UniProtKB-SubCell"/>
</dbReference>
<keyword evidence="2 7" id="KW-0812">Transmembrane</keyword>
<evidence type="ECO:0000313" key="9">
    <source>
        <dbReference type="Proteomes" id="UP000473885"/>
    </source>
</evidence>
<keyword evidence="9" id="KW-1185">Reference proteome</keyword>
<protein>
    <recommendedName>
        <fullName evidence="7">Endolytic murein transglycosylase</fullName>
        <ecNumber evidence="7">4.2.2.29</ecNumber>
    </recommendedName>
    <alternativeName>
        <fullName evidence="7">Peptidoglycan lytic transglycosylase</fullName>
    </alternativeName>
    <alternativeName>
        <fullName evidence="7">Peptidoglycan polymerization terminase</fullName>
    </alternativeName>
</protein>
<gene>
    <name evidence="7 8" type="primary">mltG</name>
    <name evidence="8" type="ORF">FDF74_01975</name>
</gene>
<dbReference type="InterPro" id="IPR003770">
    <property type="entry name" value="MLTG-like"/>
</dbReference>
<dbReference type="HAMAP" id="MF_02065">
    <property type="entry name" value="MltG"/>
    <property type="match status" value="1"/>
</dbReference>
<evidence type="ECO:0000256" key="5">
    <source>
        <dbReference type="ARBA" id="ARBA00023239"/>
    </source>
</evidence>
<dbReference type="CDD" id="cd08010">
    <property type="entry name" value="MltG_like"/>
    <property type="match status" value="1"/>
</dbReference>
<dbReference type="PANTHER" id="PTHR30518">
    <property type="entry name" value="ENDOLYTIC MUREIN TRANSGLYCOSYLASE"/>
    <property type="match status" value="1"/>
</dbReference>
<keyword evidence="6 7" id="KW-0961">Cell wall biogenesis/degradation</keyword>
<keyword evidence="3 7" id="KW-1133">Transmembrane helix</keyword>
<name>A0A6M0R881_9CLOT</name>
<evidence type="ECO:0000256" key="6">
    <source>
        <dbReference type="ARBA" id="ARBA00023316"/>
    </source>
</evidence>
<dbReference type="NCBIfam" id="TIGR00247">
    <property type="entry name" value="endolytic transglycosylase MltG"/>
    <property type="match status" value="1"/>
</dbReference>
<evidence type="ECO:0000256" key="4">
    <source>
        <dbReference type="ARBA" id="ARBA00023136"/>
    </source>
</evidence>
<dbReference type="RefSeq" id="WP_050607091.1">
    <property type="nucleotide sequence ID" value="NZ_CABKUB010000006.1"/>
</dbReference>
<evidence type="ECO:0000313" key="8">
    <source>
        <dbReference type="EMBL" id="NEZ45977.1"/>
    </source>
</evidence>
<dbReference type="GO" id="GO:0009252">
    <property type="term" value="P:peptidoglycan biosynthetic process"/>
    <property type="evidence" value="ECO:0007669"/>
    <property type="project" value="UniProtKB-UniRule"/>
</dbReference>
<proteinExistence type="inferred from homology"/>
<dbReference type="AlphaFoldDB" id="A0A6M0R881"/>
<dbReference type="FunFam" id="3.30.1490.480:FF:000010">
    <property type="entry name" value="Endolytic murein transglycosylase"/>
    <property type="match status" value="1"/>
</dbReference>
<dbReference type="EC" id="4.2.2.29" evidence="7"/>
<evidence type="ECO:0000256" key="3">
    <source>
        <dbReference type="ARBA" id="ARBA00022989"/>
    </source>
</evidence>
<dbReference type="Gene3D" id="3.30.160.60">
    <property type="entry name" value="Classic Zinc Finger"/>
    <property type="match status" value="1"/>
</dbReference>
<feature type="transmembrane region" description="Helical" evidence="7">
    <location>
        <begin position="6"/>
        <end position="24"/>
    </location>
</feature>
<keyword evidence="5 7" id="KW-0456">Lyase</keyword>
<evidence type="ECO:0000256" key="2">
    <source>
        <dbReference type="ARBA" id="ARBA00022692"/>
    </source>
</evidence>
<dbReference type="GO" id="GO:0008932">
    <property type="term" value="F:lytic endotransglycosylase activity"/>
    <property type="evidence" value="ECO:0007669"/>
    <property type="project" value="UniProtKB-UniRule"/>
</dbReference>
<organism evidence="8 9">
    <name type="scientific">Clostridium niameyense</name>
    <dbReference type="NCBI Taxonomy" id="1622073"/>
    <lineage>
        <taxon>Bacteria</taxon>
        <taxon>Bacillati</taxon>
        <taxon>Bacillota</taxon>
        <taxon>Clostridia</taxon>
        <taxon>Eubacteriales</taxon>
        <taxon>Clostridiaceae</taxon>
        <taxon>Clostridium</taxon>
    </lineage>
</organism>
<dbReference type="Pfam" id="PF02618">
    <property type="entry name" value="YceG"/>
    <property type="match status" value="1"/>
</dbReference>
<dbReference type="OrthoDB" id="9814591at2"/>
<accession>A0A6M0R881</accession>
<comment type="function">
    <text evidence="7">Functions as a peptidoglycan terminase that cleaves nascent peptidoglycan strands endolytically to terminate their elongation.</text>
</comment>
<dbReference type="EMBL" id="SXDP01000001">
    <property type="protein sequence ID" value="NEZ45977.1"/>
    <property type="molecule type" value="Genomic_DNA"/>
</dbReference>
<keyword evidence="1 7" id="KW-1003">Cell membrane</keyword>
<sequence>MKKKSIIISSISIVLIIIIGSLFVQRRTIIKPLKSSEKKVQVVVNKNENLNDIVDKLSSEKKLRGKIFIKKYIAKKNISQKTVAGKYTFSNKISLNNFLLDLNKGIFDETPVRVTIPEGYSIEQIGNKLEQQGIIKKEDFIETVKKYKTPSYIKKDSKRKYSLEGYLFPDTYEFFKGMEGKVIVDKMLSRFQYVISQIEKEKNLKIDENDMDNIINMASVIEKEAQKSIERDKISSVFYNRLEKNMKLESCATVLYALGQHKNKLYYKDLKTKSDYNTYLHKGLPIGPICSPGKNSIVAALKPEKTNYLYFVSKNDGTHFFTNNYNEFLKVKKETQGD</sequence>
<dbReference type="GO" id="GO:0071555">
    <property type="term" value="P:cell wall organization"/>
    <property type="evidence" value="ECO:0007669"/>
    <property type="project" value="UniProtKB-KW"/>
</dbReference>
<comment type="similarity">
    <text evidence="7">Belongs to the transglycosylase MltG family.</text>
</comment>
<comment type="caution">
    <text evidence="8">The sequence shown here is derived from an EMBL/GenBank/DDBJ whole genome shotgun (WGS) entry which is preliminary data.</text>
</comment>
<dbReference type="Proteomes" id="UP000473885">
    <property type="component" value="Unassembled WGS sequence"/>
</dbReference>
<feature type="site" description="Important for catalytic activity" evidence="7">
    <location>
        <position position="224"/>
    </location>
</feature>